<dbReference type="SUPFAM" id="SSF54001">
    <property type="entry name" value="Cysteine proteinases"/>
    <property type="match status" value="1"/>
</dbReference>
<dbReference type="InParanoid" id="A0A1X7TST8"/>
<dbReference type="EnsemblMetazoa" id="Aqu2.1.17936_001">
    <property type="protein sequence ID" value="Aqu2.1.17936_001"/>
    <property type="gene ID" value="Aqu2.1.17936"/>
</dbReference>
<reference evidence="1" key="1">
    <citation type="submission" date="2017-05" db="UniProtKB">
        <authorList>
            <consortium name="EnsemblMetazoa"/>
        </authorList>
    </citation>
    <scope>IDENTIFICATION</scope>
</reference>
<dbReference type="InterPro" id="IPR038765">
    <property type="entry name" value="Papain-like_cys_pep_sf"/>
</dbReference>
<dbReference type="PANTHER" id="PTHR34718">
    <property type="entry name" value="PHD-TYPE DOMAIN-CONTAINING PROTEIN"/>
    <property type="match status" value="1"/>
</dbReference>
<dbReference type="PANTHER" id="PTHR34718:SF2">
    <property type="entry name" value="PHD-TYPE DOMAIN-CONTAINING PROTEIN"/>
    <property type="match status" value="1"/>
</dbReference>
<evidence type="ECO:0000313" key="1">
    <source>
        <dbReference type="EnsemblMetazoa" id="Aqu2.1.17936_001"/>
    </source>
</evidence>
<evidence type="ECO:0008006" key="2">
    <source>
        <dbReference type="Google" id="ProtNLM"/>
    </source>
</evidence>
<accession>A0A1X7TST8</accession>
<protein>
    <recommendedName>
        <fullName evidence="2">Ubiquitin-like protease family profile domain-containing protein</fullName>
    </recommendedName>
</protein>
<dbReference type="Gene3D" id="3.40.395.10">
    <property type="entry name" value="Adenoviral Proteinase, Chain A"/>
    <property type="match status" value="1"/>
</dbReference>
<sequence>LSLSIPLRAKEQIASLIFCDNKEINIDIPDVQKQQRGSDCGLFALAFTTSLCANNSPSEISYIQCQFRSHL</sequence>
<dbReference type="AlphaFoldDB" id="A0A1X7TST8"/>
<organism evidence="1">
    <name type="scientific">Amphimedon queenslandica</name>
    <name type="common">Sponge</name>
    <dbReference type="NCBI Taxonomy" id="400682"/>
    <lineage>
        <taxon>Eukaryota</taxon>
        <taxon>Metazoa</taxon>
        <taxon>Porifera</taxon>
        <taxon>Demospongiae</taxon>
        <taxon>Heteroscleromorpha</taxon>
        <taxon>Haplosclerida</taxon>
        <taxon>Niphatidae</taxon>
        <taxon>Amphimedon</taxon>
    </lineage>
</organism>
<name>A0A1X7TST8_AMPQE</name>
<proteinExistence type="predicted"/>